<feature type="non-terminal residue" evidence="1">
    <location>
        <position position="100"/>
    </location>
</feature>
<organism evidence="1 3">
    <name type="scientific">Rotaria magnacalcarata</name>
    <dbReference type="NCBI Taxonomy" id="392030"/>
    <lineage>
        <taxon>Eukaryota</taxon>
        <taxon>Metazoa</taxon>
        <taxon>Spiralia</taxon>
        <taxon>Gnathifera</taxon>
        <taxon>Rotifera</taxon>
        <taxon>Eurotatoria</taxon>
        <taxon>Bdelloidea</taxon>
        <taxon>Philodinida</taxon>
        <taxon>Philodinidae</taxon>
        <taxon>Rotaria</taxon>
    </lineage>
</organism>
<dbReference type="EMBL" id="CAJOBH010285148">
    <property type="protein sequence ID" value="CAF5174234.1"/>
    <property type="molecule type" value="Genomic_DNA"/>
</dbReference>
<evidence type="ECO:0000313" key="2">
    <source>
        <dbReference type="EMBL" id="CAF5174234.1"/>
    </source>
</evidence>
<dbReference type="AlphaFoldDB" id="A0A8S2S9A0"/>
<evidence type="ECO:0000313" key="3">
    <source>
        <dbReference type="Proteomes" id="UP000681720"/>
    </source>
</evidence>
<reference evidence="1" key="1">
    <citation type="submission" date="2021-02" db="EMBL/GenBank/DDBJ databases">
        <authorList>
            <person name="Nowell W R."/>
        </authorList>
    </citation>
    <scope>NUCLEOTIDE SEQUENCE</scope>
</reference>
<protein>
    <submittedName>
        <fullName evidence="1">Uncharacterized protein</fullName>
    </submittedName>
</protein>
<gene>
    <name evidence="2" type="ORF">BYL167_LOCUS77913</name>
    <name evidence="1" type="ORF">GIL414_LOCUS21835</name>
</gene>
<dbReference type="EMBL" id="CAJOBJ010019820">
    <property type="protein sequence ID" value="CAF4206890.1"/>
    <property type="molecule type" value="Genomic_DNA"/>
</dbReference>
<name>A0A8S2S9A0_9BILA</name>
<proteinExistence type="predicted"/>
<feature type="non-terminal residue" evidence="1">
    <location>
        <position position="1"/>
    </location>
</feature>
<sequence>ANRNRDYFLNQCKTLQKRALTITKPERPKSRSLIDKEIEQVILDLVDRVVQKYEESKESTTTTTTTSTTSANALSLLQNFVITQTPSSNRQSDLNNNYDD</sequence>
<dbReference type="Proteomes" id="UP000681720">
    <property type="component" value="Unassembled WGS sequence"/>
</dbReference>
<evidence type="ECO:0000313" key="1">
    <source>
        <dbReference type="EMBL" id="CAF4206890.1"/>
    </source>
</evidence>
<comment type="caution">
    <text evidence="1">The sequence shown here is derived from an EMBL/GenBank/DDBJ whole genome shotgun (WGS) entry which is preliminary data.</text>
</comment>
<accession>A0A8S2S9A0</accession>
<dbReference type="Proteomes" id="UP000681967">
    <property type="component" value="Unassembled WGS sequence"/>
</dbReference>